<organism evidence="1 2">
    <name type="scientific">Bosea vestrisii</name>
    <dbReference type="NCBI Taxonomy" id="151416"/>
    <lineage>
        <taxon>Bacteria</taxon>
        <taxon>Pseudomonadati</taxon>
        <taxon>Pseudomonadota</taxon>
        <taxon>Alphaproteobacteria</taxon>
        <taxon>Hyphomicrobiales</taxon>
        <taxon>Boseaceae</taxon>
        <taxon>Bosea</taxon>
    </lineage>
</organism>
<dbReference type="EMBL" id="JBHSLV010000016">
    <property type="protein sequence ID" value="MFC5392845.1"/>
    <property type="molecule type" value="Genomic_DNA"/>
</dbReference>
<gene>
    <name evidence="1" type="ORF">ACFPPC_09385</name>
</gene>
<evidence type="ECO:0000313" key="1">
    <source>
        <dbReference type="EMBL" id="MFC5392845.1"/>
    </source>
</evidence>
<proteinExistence type="predicted"/>
<sequence length="72" mass="7995">MSGATCTTAGLYRLRTTGTGTAIFWCEPDTSGDVAVFESEEQQRAGHKPMIRVSPQWFTDILIERVETERAS</sequence>
<name>A0ABW0H6I4_9HYPH</name>
<keyword evidence="2" id="KW-1185">Reference proteome</keyword>
<evidence type="ECO:0000313" key="2">
    <source>
        <dbReference type="Proteomes" id="UP001596104"/>
    </source>
</evidence>
<reference evidence="2" key="1">
    <citation type="journal article" date="2019" name="Int. J. Syst. Evol. Microbiol.">
        <title>The Global Catalogue of Microorganisms (GCM) 10K type strain sequencing project: providing services to taxonomists for standard genome sequencing and annotation.</title>
        <authorList>
            <consortium name="The Broad Institute Genomics Platform"/>
            <consortium name="The Broad Institute Genome Sequencing Center for Infectious Disease"/>
            <person name="Wu L."/>
            <person name="Ma J."/>
        </authorList>
    </citation>
    <scope>NUCLEOTIDE SEQUENCE [LARGE SCALE GENOMIC DNA]</scope>
    <source>
        <strain evidence="2">CGMCC 1.16326</strain>
    </source>
</reference>
<dbReference type="Proteomes" id="UP001596104">
    <property type="component" value="Unassembled WGS sequence"/>
</dbReference>
<accession>A0ABW0H6I4</accession>
<protein>
    <submittedName>
        <fullName evidence="1">Uncharacterized protein</fullName>
    </submittedName>
</protein>
<comment type="caution">
    <text evidence="1">The sequence shown here is derived from an EMBL/GenBank/DDBJ whole genome shotgun (WGS) entry which is preliminary data.</text>
</comment>
<dbReference type="RefSeq" id="WP_377007696.1">
    <property type="nucleotide sequence ID" value="NZ_JBHSLV010000016.1"/>
</dbReference>